<dbReference type="Proteomes" id="UP000010796">
    <property type="component" value="Chromosome"/>
</dbReference>
<proteinExistence type="predicted"/>
<dbReference type="RefSeq" id="WP_015268097.1">
    <property type="nucleotide sequence ID" value="NC_019904.1"/>
</dbReference>
<evidence type="ECO:0000313" key="1">
    <source>
        <dbReference type="EMBL" id="AGA80574.1"/>
    </source>
</evidence>
<dbReference type="STRING" id="926556.Echvi_4390"/>
<accession>L0G2Z3</accession>
<dbReference type="OrthoDB" id="1550726at2"/>
<dbReference type="KEGG" id="evi:Echvi_4390"/>
<protein>
    <submittedName>
        <fullName evidence="1">Uncharacterized protein</fullName>
    </submittedName>
</protein>
<dbReference type="eggNOG" id="ENOG5030KSU">
    <property type="taxonomic scope" value="Bacteria"/>
</dbReference>
<evidence type="ECO:0000313" key="2">
    <source>
        <dbReference type="Proteomes" id="UP000010796"/>
    </source>
</evidence>
<name>L0G2Z3_ECHVK</name>
<dbReference type="EMBL" id="CP003346">
    <property type="protein sequence ID" value="AGA80574.1"/>
    <property type="molecule type" value="Genomic_DNA"/>
</dbReference>
<reference evidence="2" key="1">
    <citation type="submission" date="2012-02" db="EMBL/GenBank/DDBJ databases">
        <title>The complete genome of Echinicola vietnamensis DSM 17526.</title>
        <authorList>
            <person name="Lucas S."/>
            <person name="Copeland A."/>
            <person name="Lapidus A."/>
            <person name="Glavina del Rio T."/>
            <person name="Dalin E."/>
            <person name="Tice H."/>
            <person name="Bruce D."/>
            <person name="Goodwin L."/>
            <person name="Pitluck S."/>
            <person name="Peters L."/>
            <person name="Ovchinnikova G."/>
            <person name="Teshima H."/>
            <person name="Kyrpides N."/>
            <person name="Mavromatis K."/>
            <person name="Ivanova N."/>
            <person name="Brettin T."/>
            <person name="Detter J.C."/>
            <person name="Han C."/>
            <person name="Larimer F."/>
            <person name="Land M."/>
            <person name="Hauser L."/>
            <person name="Markowitz V."/>
            <person name="Cheng J.-F."/>
            <person name="Hugenholtz P."/>
            <person name="Woyke T."/>
            <person name="Wu D."/>
            <person name="Brambilla E."/>
            <person name="Klenk H.-P."/>
            <person name="Eisen J.A."/>
        </authorList>
    </citation>
    <scope>NUCLEOTIDE SEQUENCE [LARGE SCALE GENOMIC DNA]</scope>
    <source>
        <strain evidence="2">DSM 17526 / LMG 23754 / KMM 6221</strain>
    </source>
</reference>
<organism evidence="1 2">
    <name type="scientific">Echinicola vietnamensis (strain DSM 17526 / LMG 23754 / KMM 6221)</name>
    <dbReference type="NCBI Taxonomy" id="926556"/>
    <lineage>
        <taxon>Bacteria</taxon>
        <taxon>Pseudomonadati</taxon>
        <taxon>Bacteroidota</taxon>
        <taxon>Cytophagia</taxon>
        <taxon>Cytophagales</taxon>
        <taxon>Cyclobacteriaceae</taxon>
        <taxon>Echinicola</taxon>
    </lineage>
</organism>
<dbReference type="AlphaFoldDB" id="L0G2Z3"/>
<dbReference type="HOGENOM" id="CLU_650095_0_0_10"/>
<keyword evidence="2" id="KW-1185">Reference proteome</keyword>
<gene>
    <name evidence="1" type="ordered locus">Echvi_4390</name>
</gene>
<sequence>MILLSGGQCSGQTLDYKLFNPNLNEFKKNFKFSLPDYRSSNCDFNSLTKYLIKLNSNESNIAYYGVAHEIYLPLIIAFKEKRMDVISQYDTLFSESKLSHLISSLGNDRLNELTYFYLVSNYLKYKCHLGNKEEKVRLNEIYKIIKGYILDFWIEDVGNNWEAEPFGYKGKRSRVAYLLDHELNDFKKEERFHGAIVDQDLFLMAIGTNLAACELIYQNEVSDELTEIVYYFFEVFKRKVEFLDEKRWVFQPGAFSEHRDYKYAGNKQITANIEVNKVSGISWDASHFSRFPAFLVTLKSILREDSPQRRYVDRLIEGLSNQFIEKVVVYPKNKNDLIQFNNFMDGNNGVFRYRFKGKSSGYTPYTNCLHIYWGWWKLLNDERIYKVYGEISNNFPEYTSIQLKKFSPNPIMLKVYKDLVDL</sequence>